<gene>
    <name evidence="1" type="ORF">B0X70_18060</name>
</gene>
<reference evidence="1 2" key="1">
    <citation type="submission" date="2017-03" db="EMBL/GenBank/DDBJ databases">
        <title>Genome comparison of Photorhabdus luminescens strain 0813-124 phase variants.</title>
        <authorList>
            <person name="Chien C.-C."/>
            <person name="Chen W.-J."/>
            <person name="Shih M.-C."/>
            <person name="Hsieh F.-C."/>
        </authorList>
    </citation>
    <scope>NUCLEOTIDE SEQUENCE [LARGE SCALE GENOMIC DNA]</scope>
    <source>
        <strain evidence="1 2">0813-124 phase II</strain>
    </source>
</reference>
<evidence type="ECO:0000313" key="2">
    <source>
        <dbReference type="Proteomes" id="UP000693715"/>
    </source>
</evidence>
<dbReference type="RefSeq" id="WP_217470015.1">
    <property type="nucleotide sequence ID" value="NZ_CP020335.1"/>
</dbReference>
<proteinExistence type="predicted"/>
<evidence type="ECO:0000313" key="1">
    <source>
        <dbReference type="EMBL" id="QXF34859.1"/>
    </source>
</evidence>
<dbReference type="Proteomes" id="UP000693715">
    <property type="component" value="Chromosome"/>
</dbReference>
<organism evidence="1 2">
    <name type="scientific">Photorhabdus akhurstii</name>
    <dbReference type="NCBI Taxonomy" id="171438"/>
    <lineage>
        <taxon>Bacteria</taxon>
        <taxon>Pseudomonadati</taxon>
        <taxon>Pseudomonadota</taxon>
        <taxon>Gammaproteobacteria</taxon>
        <taxon>Enterobacterales</taxon>
        <taxon>Morganellaceae</taxon>
        <taxon>Photorhabdus</taxon>
    </lineage>
</organism>
<keyword evidence="2" id="KW-1185">Reference proteome</keyword>
<protein>
    <submittedName>
        <fullName evidence="1">Uncharacterized protein</fullName>
    </submittedName>
</protein>
<accession>A0ABX8LWF4</accession>
<dbReference type="EMBL" id="CP020335">
    <property type="protein sequence ID" value="QXF34859.1"/>
    <property type="molecule type" value="Genomic_DNA"/>
</dbReference>
<sequence>MKHIGFYGGSSIVELGSVSEMTQFFSVLNEQIHDINDRKILFQFYQKYLHLYELETASSLVTQLQQKLSKEQKCRFFKYFEGIERCIKSAQVFHEDWGIYKPVRIVITDMPDFMTDRDRPLEQYDALGPDDPPFWLRQKKLLVLWCTTQKLGSLR</sequence>
<name>A0ABX8LWF4_9GAMM</name>